<dbReference type="RefSeq" id="XP_016976567.2">
    <property type="nucleotide sequence ID" value="XM_017121078.2"/>
</dbReference>
<dbReference type="PANTHER" id="PTHR31040:SF1">
    <property type="entry name" value="NURIM"/>
    <property type="match status" value="1"/>
</dbReference>
<gene>
    <name evidence="9" type="primary">LOC108042683</name>
</gene>
<evidence type="ECO:0000313" key="9">
    <source>
        <dbReference type="RefSeq" id="XP_016976567.1"/>
    </source>
</evidence>
<dbReference type="AlphaFoldDB" id="A0A6P4EEF1"/>
<feature type="transmembrane region" description="Helical" evidence="8">
    <location>
        <begin position="99"/>
        <end position="122"/>
    </location>
</feature>
<comment type="subcellular location">
    <subcellularLocation>
        <location evidence="1">Nucleus inner membrane</location>
        <topology evidence="1">Multi-pass membrane protein</topology>
    </subcellularLocation>
</comment>
<organism evidence="9">
    <name type="scientific">Drosophila rhopaloa</name>
    <name type="common">Fruit fly</name>
    <dbReference type="NCBI Taxonomy" id="1041015"/>
    <lineage>
        <taxon>Eukaryota</taxon>
        <taxon>Metazoa</taxon>
        <taxon>Ecdysozoa</taxon>
        <taxon>Arthropoda</taxon>
        <taxon>Hexapoda</taxon>
        <taxon>Insecta</taxon>
        <taxon>Pterygota</taxon>
        <taxon>Neoptera</taxon>
        <taxon>Endopterygota</taxon>
        <taxon>Diptera</taxon>
        <taxon>Brachycera</taxon>
        <taxon>Muscomorpha</taxon>
        <taxon>Ephydroidea</taxon>
        <taxon>Drosophilidae</taxon>
        <taxon>Drosophila</taxon>
        <taxon>Sophophora</taxon>
    </lineage>
</organism>
<keyword evidence="4 8" id="KW-1133">Transmembrane helix</keyword>
<evidence type="ECO:0000256" key="4">
    <source>
        <dbReference type="ARBA" id="ARBA00022989"/>
    </source>
</evidence>
<evidence type="ECO:0000256" key="5">
    <source>
        <dbReference type="ARBA" id="ARBA00023136"/>
    </source>
</evidence>
<evidence type="ECO:0000256" key="7">
    <source>
        <dbReference type="ARBA" id="ARBA00032957"/>
    </source>
</evidence>
<dbReference type="PANTHER" id="PTHR31040">
    <property type="entry name" value="NURIM"/>
    <property type="match status" value="1"/>
</dbReference>
<evidence type="ECO:0000256" key="1">
    <source>
        <dbReference type="ARBA" id="ARBA00004473"/>
    </source>
</evidence>
<evidence type="ECO:0000256" key="6">
    <source>
        <dbReference type="ARBA" id="ARBA00031700"/>
    </source>
</evidence>
<dbReference type="GeneID" id="108042683"/>
<evidence type="ECO:0000256" key="2">
    <source>
        <dbReference type="ARBA" id="ARBA00010631"/>
    </source>
</evidence>
<evidence type="ECO:0000256" key="8">
    <source>
        <dbReference type="SAM" id="Phobius"/>
    </source>
</evidence>
<feature type="transmembrane region" description="Helical" evidence="8">
    <location>
        <begin position="134"/>
        <end position="156"/>
    </location>
</feature>
<dbReference type="InterPro" id="IPR033580">
    <property type="entry name" value="Nurim-like"/>
</dbReference>
<dbReference type="OMA" id="WSIWFPL"/>
<comment type="similarity">
    <text evidence="2">Belongs to the nurim family.</text>
</comment>
<feature type="transmembrane region" description="Helical" evidence="8">
    <location>
        <begin position="7"/>
        <end position="31"/>
    </location>
</feature>
<dbReference type="RefSeq" id="XP_016976567.1">
    <property type="nucleotide sequence ID" value="XM_017121078.1"/>
</dbReference>
<evidence type="ECO:0000256" key="3">
    <source>
        <dbReference type="ARBA" id="ARBA00022692"/>
    </source>
</evidence>
<keyword evidence="5 8" id="KW-0472">Membrane</keyword>
<feature type="transmembrane region" description="Helical" evidence="8">
    <location>
        <begin position="197"/>
        <end position="227"/>
    </location>
</feature>
<dbReference type="OrthoDB" id="10050858at2759"/>
<feature type="transmembrane region" description="Helical" evidence="8">
    <location>
        <begin position="57"/>
        <end position="78"/>
    </location>
</feature>
<reference evidence="9" key="1">
    <citation type="submission" date="2025-08" db="UniProtKB">
        <authorList>
            <consortium name="RefSeq"/>
        </authorList>
    </citation>
    <scope>IDENTIFICATION</scope>
</reference>
<sequence length="253" mass="28603">MASFAKSIVLLVSLATFGYSLYVVGHLMIFLSTPRSISKAHTWIFNLLDNKSRLETAYGPVVFDTLYLMGFIFQHSFLKSALVKKLLANLGLSGAERTIYSLTSSICLHYLIVSWLPAQSIVLWQIDVDESAPLWWTFVITHGLCWVVIFGGSLVMDLPELLGVKQAYYDLKAYGPPINYKSGELRNLYAHVRHPSFVGLSVILFATNVMSVDRLVLALLLTTYMYLAWSTDHKDVAYQKLQLQRKKLELKAN</sequence>
<dbReference type="GO" id="GO:0005637">
    <property type="term" value="C:nuclear inner membrane"/>
    <property type="evidence" value="ECO:0007669"/>
    <property type="project" value="UniProtKB-SubCell"/>
</dbReference>
<proteinExistence type="inferred from homology"/>
<protein>
    <recommendedName>
        <fullName evidence="7">Nuclear envelope membrane protein</fullName>
    </recommendedName>
    <alternativeName>
        <fullName evidence="6">Nuclear rim protein</fullName>
    </alternativeName>
</protein>
<keyword evidence="3 8" id="KW-0812">Transmembrane</keyword>
<accession>A0A6P4EEF1</accession>
<name>A0A6P4EEF1_DRORH</name>